<keyword evidence="1" id="KW-0175">Coiled coil</keyword>
<feature type="coiled-coil region" evidence="1">
    <location>
        <begin position="15"/>
        <end position="42"/>
    </location>
</feature>
<name>A0A0B7BFG6_9EUPU</name>
<organism evidence="2">
    <name type="scientific">Arion vulgaris</name>
    <dbReference type="NCBI Taxonomy" id="1028688"/>
    <lineage>
        <taxon>Eukaryota</taxon>
        <taxon>Metazoa</taxon>
        <taxon>Spiralia</taxon>
        <taxon>Lophotrochozoa</taxon>
        <taxon>Mollusca</taxon>
        <taxon>Gastropoda</taxon>
        <taxon>Heterobranchia</taxon>
        <taxon>Euthyneura</taxon>
        <taxon>Panpulmonata</taxon>
        <taxon>Eupulmonata</taxon>
        <taxon>Stylommatophora</taxon>
        <taxon>Helicina</taxon>
        <taxon>Arionoidea</taxon>
        <taxon>Arionidae</taxon>
        <taxon>Arion</taxon>
    </lineage>
</organism>
<evidence type="ECO:0000256" key="1">
    <source>
        <dbReference type="SAM" id="Coils"/>
    </source>
</evidence>
<gene>
    <name evidence="2" type="primary">ORF186215</name>
</gene>
<protein>
    <submittedName>
        <fullName evidence="2">Uncharacterized protein</fullName>
    </submittedName>
</protein>
<evidence type="ECO:0000313" key="2">
    <source>
        <dbReference type="EMBL" id="CEK92044.1"/>
    </source>
</evidence>
<accession>A0A0B7BFG6</accession>
<dbReference type="AlphaFoldDB" id="A0A0B7BFG6"/>
<sequence length="79" mass="9270">MFFFVETIINSKIIARQLCEALRKHKEQIDESKLERGNLEMIYWTVRTTAVPCCEKKCLPERRCLAARKVYENSCSVLS</sequence>
<dbReference type="EMBL" id="HACG01045179">
    <property type="protein sequence ID" value="CEK92044.1"/>
    <property type="molecule type" value="Transcribed_RNA"/>
</dbReference>
<proteinExistence type="predicted"/>
<reference evidence="2" key="1">
    <citation type="submission" date="2014-12" db="EMBL/GenBank/DDBJ databases">
        <title>Insight into the proteome of Arion vulgaris.</title>
        <authorList>
            <person name="Aradska J."/>
            <person name="Bulat T."/>
            <person name="Smidak R."/>
            <person name="Sarate P."/>
            <person name="Gangsoo J."/>
            <person name="Sialana F."/>
            <person name="Bilban M."/>
            <person name="Lubec G."/>
        </authorList>
    </citation>
    <scope>NUCLEOTIDE SEQUENCE</scope>
    <source>
        <tissue evidence="2">Skin</tissue>
    </source>
</reference>